<evidence type="ECO:0000256" key="1">
    <source>
        <dbReference type="SAM" id="Coils"/>
    </source>
</evidence>
<keyword evidence="1" id="KW-0175">Coiled coil</keyword>
<dbReference type="InterPro" id="IPR043964">
    <property type="entry name" value="P-loop_TraG"/>
</dbReference>
<dbReference type="Pfam" id="PF19044">
    <property type="entry name" value="P-loop_TraG"/>
    <property type="match status" value="1"/>
</dbReference>
<reference evidence="3 4" key="1">
    <citation type="submission" date="2014-12" db="EMBL/GenBank/DDBJ databases">
        <title>Comparative genome analysis of Bacillus coagulans HM-08, Clostridium butyricum HM-68, Bacillus subtilis HM-66 and Bacillus licheniformis BL-09.</title>
        <authorList>
            <person name="Zhang H."/>
        </authorList>
    </citation>
    <scope>NUCLEOTIDE SEQUENCE [LARGE SCALE GENOMIC DNA]</scope>
    <source>
        <strain evidence="3 4">HM-66</strain>
    </source>
</reference>
<dbReference type="Gene3D" id="3.40.50.300">
    <property type="entry name" value="P-loop containing nucleotide triphosphate hydrolases"/>
    <property type="match status" value="1"/>
</dbReference>
<protein>
    <submittedName>
        <fullName evidence="3">Conjugation protein</fullName>
    </submittedName>
</protein>
<organism evidence="3 4">
    <name type="scientific">Bacillus subtilis</name>
    <dbReference type="NCBI Taxonomy" id="1423"/>
    <lineage>
        <taxon>Bacteria</taxon>
        <taxon>Bacillati</taxon>
        <taxon>Bacillota</taxon>
        <taxon>Bacilli</taxon>
        <taxon>Bacillales</taxon>
        <taxon>Bacillaceae</taxon>
        <taxon>Bacillus</taxon>
    </lineage>
</organism>
<evidence type="ECO:0000313" key="4">
    <source>
        <dbReference type="Proteomes" id="UP000032247"/>
    </source>
</evidence>
<accession>A0A0D1KEC6</accession>
<dbReference type="PANTHER" id="PTHR30121">
    <property type="entry name" value="UNCHARACTERIZED PROTEIN YJGR-RELATED"/>
    <property type="match status" value="1"/>
</dbReference>
<dbReference type="SUPFAM" id="SSF52540">
    <property type="entry name" value="P-loop containing nucleoside triphosphate hydrolases"/>
    <property type="match status" value="1"/>
</dbReference>
<dbReference type="InterPro" id="IPR027417">
    <property type="entry name" value="P-loop_NTPase"/>
</dbReference>
<gene>
    <name evidence="3" type="ORF">SC09_contig8orf00221</name>
</gene>
<dbReference type="CDD" id="cd01127">
    <property type="entry name" value="TrwB_TraG_TraD_VirD4"/>
    <property type="match status" value="2"/>
</dbReference>
<dbReference type="PATRIC" id="fig|1423.173.peg.5016"/>
<name>A0A0D1KEC6_BACIU</name>
<evidence type="ECO:0000259" key="2">
    <source>
        <dbReference type="Pfam" id="PF19044"/>
    </source>
</evidence>
<sequence>MSLKTLFKPKNKKSPAADQPEIENDLYQKEDLTNIDQFLDGSSLDDIYPFSFEEKPSYIESGTNFIRVFTIVDYPKKKKGNWLGELKRKKGNITITQFLESADSERMVKHYNDTIKNKEAEMLKILDPMQKKKIQKDIEAANLQLDKYLSSESSFIFQYTYVFMQAQSLEELEDLSSSVTKTLTKLQLKPLTPTKGMYQAFWSALPIGENLLKDYTYKESNTEAAASFFPFDDAEICDLSPRSQVEGVNKDTNSLIAVDYTDTERTLNQNMVVIGKSGVGKSTFMVQKILRNFAKGVRQFIIDPENEYSKIVSLLGGEVMHLSSNASTKINPLEIFSSQIDDDDIFKKDMEIIVKDKIQRVKAFFQVIKPDISQVEKSLLDSVLRNVYLNCGILKYEDISEIKPDQYPTLTTVYEEITKLKKNDPERFEILRDFYYILESYCFGSNSLFNGHTNIDINKKLVSFNLKPLQNEVEVQAAAYLNTFSYLWDEITKNRHELIYLYIDEFHFLAKNPDSMNFFYQAYKRFRKYNAGAIAGTQQIVDVLDAADNLGAAIIENSHTKVFFGLGNKGVDDLISKLKMNFSDKERKLLGGDKQGEALFIYGSNRAFMKVELTQEELRLWNPKRYEKEYEQSAEVAPDYEERIRMTPTEIEEAKSFQYERRGA</sequence>
<feature type="domain" description="TraG P-loop" evidence="2">
    <location>
        <begin position="263"/>
        <end position="567"/>
    </location>
</feature>
<evidence type="ECO:0000313" key="3">
    <source>
        <dbReference type="EMBL" id="KIU04552.1"/>
    </source>
</evidence>
<dbReference type="AlphaFoldDB" id="A0A0D1KEC6"/>
<dbReference type="EMBL" id="JXBC01000014">
    <property type="protein sequence ID" value="KIU04552.1"/>
    <property type="molecule type" value="Genomic_DNA"/>
</dbReference>
<dbReference type="PANTHER" id="PTHR30121:SF6">
    <property type="entry name" value="SLR6007 PROTEIN"/>
    <property type="match status" value="1"/>
</dbReference>
<feature type="coiled-coil region" evidence="1">
    <location>
        <begin position="131"/>
        <end position="189"/>
    </location>
</feature>
<comment type="caution">
    <text evidence="3">The sequence shown here is derived from an EMBL/GenBank/DDBJ whole genome shotgun (WGS) entry which is preliminary data.</text>
</comment>
<dbReference type="InterPro" id="IPR051162">
    <property type="entry name" value="T4SS_component"/>
</dbReference>
<dbReference type="Gene3D" id="1.10.8.730">
    <property type="match status" value="1"/>
</dbReference>
<proteinExistence type="predicted"/>
<dbReference type="Proteomes" id="UP000032247">
    <property type="component" value="Unassembled WGS sequence"/>
</dbReference>